<dbReference type="EMBL" id="BQNB010019110">
    <property type="protein sequence ID" value="GJT81779.1"/>
    <property type="molecule type" value="Genomic_DNA"/>
</dbReference>
<evidence type="ECO:0000313" key="1">
    <source>
        <dbReference type="EMBL" id="GJT81779.1"/>
    </source>
</evidence>
<proteinExistence type="predicted"/>
<gene>
    <name evidence="1" type="ORF">Tco_1056121</name>
</gene>
<sequence>MHGRILVGSTQETPTFQVHSDAIALTPGFLNFYHADVPEICPRVRNASTNRNFASLINRGLSGKTSGLDMLRLSRA</sequence>
<protein>
    <submittedName>
        <fullName evidence="1">Uncharacterized protein</fullName>
    </submittedName>
</protein>
<accession>A0ABQ5H2U1</accession>
<organism evidence="1 2">
    <name type="scientific">Tanacetum coccineum</name>
    <dbReference type="NCBI Taxonomy" id="301880"/>
    <lineage>
        <taxon>Eukaryota</taxon>
        <taxon>Viridiplantae</taxon>
        <taxon>Streptophyta</taxon>
        <taxon>Embryophyta</taxon>
        <taxon>Tracheophyta</taxon>
        <taxon>Spermatophyta</taxon>
        <taxon>Magnoliopsida</taxon>
        <taxon>eudicotyledons</taxon>
        <taxon>Gunneridae</taxon>
        <taxon>Pentapetalae</taxon>
        <taxon>asterids</taxon>
        <taxon>campanulids</taxon>
        <taxon>Asterales</taxon>
        <taxon>Asteraceae</taxon>
        <taxon>Asteroideae</taxon>
        <taxon>Anthemideae</taxon>
        <taxon>Anthemidinae</taxon>
        <taxon>Tanacetum</taxon>
    </lineage>
</organism>
<dbReference type="Proteomes" id="UP001151760">
    <property type="component" value="Unassembled WGS sequence"/>
</dbReference>
<name>A0ABQ5H2U1_9ASTR</name>
<comment type="caution">
    <text evidence="1">The sequence shown here is derived from an EMBL/GenBank/DDBJ whole genome shotgun (WGS) entry which is preliminary data.</text>
</comment>
<reference evidence="1" key="1">
    <citation type="journal article" date="2022" name="Int. J. Mol. Sci.">
        <title>Draft Genome of Tanacetum Coccineum: Genomic Comparison of Closely Related Tanacetum-Family Plants.</title>
        <authorList>
            <person name="Yamashiro T."/>
            <person name="Shiraishi A."/>
            <person name="Nakayama K."/>
            <person name="Satake H."/>
        </authorList>
    </citation>
    <scope>NUCLEOTIDE SEQUENCE</scope>
</reference>
<evidence type="ECO:0000313" key="2">
    <source>
        <dbReference type="Proteomes" id="UP001151760"/>
    </source>
</evidence>
<reference evidence="1" key="2">
    <citation type="submission" date="2022-01" db="EMBL/GenBank/DDBJ databases">
        <authorList>
            <person name="Yamashiro T."/>
            <person name="Shiraishi A."/>
            <person name="Satake H."/>
            <person name="Nakayama K."/>
        </authorList>
    </citation>
    <scope>NUCLEOTIDE SEQUENCE</scope>
</reference>
<keyword evidence="2" id="KW-1185">Reference proteome</keyword>